<reference evidence="1 2" key="1">
    <citation type="submission" date="2014-03" db="EMBL/GenBank/DDBJ databases">
        <title>Genomics of Bifidobacteria.</title>
        <authorList>
            <person name="Ventura M."/>
            <person name="Milani C."/>
            <person name="Lugli G.A."/>
        </authorList>
    </citation>
    <scope>NUCLEOTIDE SEQUENCE [LARGE SCALE GENOMIC DNA]</scope>
    <source>
        <strain evidence="1 2">DSM 21395</strain>
    </source>
</reference>
<evidence type="ECO:0000313" key="1">
    <source>
        <dbReference type="EMBL" id="KFI80250.1"/>
    </source>
</evidence>
<keyword evidence="2" id="KW-1185">Reference proteome</keyword>
<dbReference type="Proteomes" id="UP000029082">
    <property type="component" value="Unassembled WGS sequence"/>
</dbReference>
<proteinExistence type="predicted"/>
<protein>
    <submittedName>
        <fullName evidence="1">Uncharacterized protein</fullName>
    </submittedName>
</protein>
<accession>A0A087CAF0</accession>
<name>A0A087CAF0_9BIFI</name>
<sequence>MSHEPEPWKRERIIRRRTMNRMQARKDALLDLLASPLPDTERSHLTSELADLRYDISVLRYGATDYMWEEMRTKWR</sequence>
<dbReference type="EMBL" id="JGZE01000001">
    <property type="protein sequence ID" value="KFI80250.1"/>
    <property type="molecule type" value="Genomic_DNA"/>
</dbReference>
<dbReference type="AlphaFoldDB" id="A0A087CAF0"/>
<gene>
    <name evidence="1" type="ORF">BMON_0121</name>
</gene>
<organism evidence="1 2">
    <name type="scientific">Bifidobacterium mongoliense DSM 21395</name>
    <dbReference type="NCBI Taxonomy" id="1437603"/>
    <lineage>
        <taxon>Bacteria</taxon>
        <taxon>Bacillati</taxon>
        <taxon>Actinomycetota</taxon>
        <taxon>Actinomycetes</taxon>
        <taxon>Bifidobacteriales</taxon>
        <taxon>Bifidobacteriaceae</taxon>
        <taxon>Bifidobacterium</taxon>
    </lineage>
</organism>
<evidence type="ECO:0000313" key="2">
    <source>
        <dbReference type="Proteomes" id="UP000029082"/>
    </source>
</evidence>
<comment type="caution">
    <text evidence="1">The sequence shown here is derived from an EMBL/GenBank/DDBJ whole genome shotgun (WGS) entry which is preliminary data.</text>
</comment>